<dbReference type="Proteomes" id="UP001321018">
    <property type="component" value="Unassembled WGS sequence"/>
</dbReference>
<feature type="modified residue" description="4-aspartylphosphate" evidence="1">
    <location>
        <position position="78"/>
    </location>
</feature>
<gene>
    <name evidence="4" type="ORF">OB960_10535</name>
</gene>
<evidence type="ECO:0000256" key="1">
    <source>
        <dbReference type="PROSITE-ProRule" id="PRU00169"/>
    </source>
</evidence>
<proteinExistence type="predicted"/>
<evidence type="ECO:0000313" key="4">
    <source>
        <dbReference type="EMBL" id="MCU4741833.1"/>
    </source>
</evidence>
<dbReference type="GO" id="GO:0000160">
    <property type="term" value="P:phosphorelay signal transduction system"/>
    <property type="evidence" value="ECO:0007669"/>
    <property type="project" value="InterPro"/>
</dbReference>
<evidence type="ECO:0000259" key="3">
    <source>
        <dbReference type="PROSITE" id="PS50110"/>
    </source>
</evidence>
<dbReference type="InterPro" id="IPR011006">
    <property type="entry name" value="CheY-like_superfamily"/>
</dbReference>
<dbReference type="CDD" id="cd17557">
    <property type="entry name" value="REC_Rcp-like"/>
    <property type="match status" value="1"/>
</dbReference>
<protein>
    <submittedName>
        <fullName evidence="4">Response regulator</fullName>
    </submittedName>
</protein>
<dbReference type="SMART" id="SM00448">
    <property type="entry name" value="REC"/>
    <property type="match status" value="1"/>
</dbReference>
<evidence type="ECO:0000256" key="2">
    <source>
        <dbReference type="SAM" id="MobiDB-lite"/>
    </source>
</evidence>
<feature type="domain" description="Response regulatory" evidence="3">
    <location>
        <begin position="10"/>
        <end position="145"/>
    </location>
</feature>
<dbReference type="PANTHER" id="PTHR44520">
    <property type="entry name" value="RESPONSE REGULATOR RCP1-RELATED"/>
    <property type="match status" value="1"/>
</dbReference>
<accession>A0AAP3E1T2</accession>
<dbReference type="InterPro" id="IPR052893">
    <property type="entry name" value="TCS_response_regulator"/>
</dbReference>
<dbReference type="PANTHER" id="PTHR44520:SF2">
    <property type="entry name" value="RESPONSE REGULATOR RCP1"/>
    <property type="match status" value="1"/>
</dbReference>
<dbReference type="EMBL" id="JAOPKA010000005">
    <property type="protein sequence ID" value="MCU4741833.1"/>
    <property type="molecule type" value="Genomic_DNA"/>
</dbReference>
<dbReference type="InterPro" id="IPR001789">
    <property type="entry name" value="Sig_transdc_resp-reg_receiver"/>
</dbReference>
<feature type="region of interest" description="Disordered" evidence="2">
    <location>
        <begin position="52"/>
        <end position="71"/>
    </location>
</feature>
<dbReference type="SUPFAM" id="SSF52172">
    <property type="entry name" value="CheY-like"/>
    <property type="match status" value="1"/>
</dbReference>
<dbReference type="RefSeq" id="WP_338003663.1">
    <property type="nucleotide sequence ID" value="NZ_JAOPKA010000005.1"/>
</dbReference>
<comment type="caution">
    <text evidence="4">The sequence shown here is derived from an EMBL/GenBank/DDBJ whole genome shotgun (WGS) entry which is preliminary data.</text>
</comment>
<dbReference type="Gene3D" id="3.40.50.2300">
    <property type="match status" value="1"/>
</dbReference>
<dbReference type="AlphaFoldDB" id="A0AAP3E1T2"/>
<keyword evidence="1" id="KW-0597">Phosphoprotein</keyword>
<dbReference type="PROSITE" id="PS50110">
    <property type="entry name" value="RESPONSE_REGULATORY"/>
    <property type="match status" value="1"/>
</dbReference>
<sequence>MTPTSSTPIDILLVEDNPGDVRLVQEAFREASLETTFHVASDGQKALNFLRKCRESESESESDSETDLPTTPDLVLLDLNLPRVDGFAVLEEMRDDPEVSSPPVLVLTSSEDAEDIAKSYKRAANAYLTKPTSPDEFASLGTAIENFWFEQAELPSATP</sequence>
<dbReference type="Pfam" id="PF00072">
    <property type="entry name" value="Response_reg"/>
    <property type="match status" value="1"/>
</dbReference>
<organism evidence="4 5">
    <name type="scientific">Natronoglomus mannanivorans</name>
    <dbReference type="NCBI Taxonomy" id="2979990"/>
    <lineage>
        <taxon>Archaea</taxon>
        <taxon>Methanobacteriati</taxon>
        <taxon>Methanobacteriota</taxon>
        <taxon>Stenosarchaea group</taxon>
        <taxon>Halobacteria</taxon>
        <taxon>Halobacteriales</taxon>
        <taxon>Natrialbaceae</taxon>
        <taxon>Natronoglomus</taxon>
    </lineage>
</organism>
<evidence type="ECO:0000313" key="5">
    <source>
        <dbReference type="Proteomes" id="UP001321018"/>
    </source>
</evidence>
<reference evidence="4" key="1">
    <citation type="submission" date="2022-09" db="EMBL/GenBank/DDBJ databases">
        <title>Enrichment on poylsaccharides allowed isolation of novel metabolic and taxonomic groups of Haloarchaea.</title>
        <authorList>
            <person name="Sorokin D.Y."/>
            <person name="Elcheninov A.G."/>
            <person name="Khizhniak T.V."/>
            <person name="Kolganova T.V."/>
            <person name="Kublanov I.V."/>
        </authorList>
    </citation>
    <scope>NUCLEOTIDE SEQUENCE</scope>
    <source>
        <strain evidence="4">AArc-xg1-1</strain>
    </source>
</reference>
<name>A0AAP3E1T2_9EURY</name>